<evidence type="ECO:0000259" key="2">
    <source>
        <dbReference type="PROSITE" id="PS50994"/>
    </source>
</evidence>
<gene>
    <name evidence="3" type="ORF">FSB_LOCUS1953</name>
</gene>
<protein>
    <recommendedName>
        <fullName evidence="2">Integrase catalytic domain-containing protein</fullName>
    </recommendedName>
</protein>
<dbReference type="PROSITE" id="PS50994">
    <property type="entry name" value="INTEGRASE"/>
    <property type="match status" value="1"/>
</dbReference>
<dbReference type="PANTHER" id="PTHR42648">
    <property type="entry name" value="TRANSPOSASE, PUTATIVE-RELATED"/>
    <property type="match status" value="1"/>
</dbReference>
<name>A0A2N9EHB3_FAGSY</name>
<dbReference type="Pfam" id="PF14223">
    <property type="entry name" value="Retrotran_gag_2"/>
    <property type="match status" value="1"/>
</dbReference>
<accession>A0A2N9EHB3</accession>
<feature type="domain" description="Integrase catalytic" evidence="2">
    <location>
        <begin position="249"/>
        <end position="313"/>
    </location>
</feature>
<reference evidence="3" key="1">
    <citation type="submission" date="2018-02" db="EMBL/GenBank/DDBJ databases">
        <authorList>
            <person name="Cohen D.B."/>
            <person name="Kent A.D."/>
        </authorList>
    </citation>
    <scope>NUCLEOTIDE SEQUENCE</scope>
</reference>
<keyword evidence="1" id="KW-0175">Coiled coil</keyword>
<dbReference type="SUPFAM" id="SSF53098">
    <property type="entry name" value="Ribonuclease H-like"/>
    <property type="match status" value="1"/>
</dbReference>
<dbReference type="GO" id="GO:0015074">
    <property type="term" value="P:DNA integration"/>
    <property type="evidence" value="ECO:0007669"/>
    <property type="project" value="InterPro"/>
</dbReference>
<dbReference type="InterPro" id="IPR001584">
    <property type="entry name" value="Integrase_cat-core"/>
</dbReference>
<dbReference type="AlphaFoldDB" id="A0A2N9EHB3"/>
<dbReference type="PANTHER" id="PTHR42648:SF28">
    <property type="entry name" value="TRANSPOSON-ENCODED PROTEIN WITH RIBONUCLEASE H-LIKE AND RETROVIRUS ZINC FINGER-LIKE DOMAINS"/>
    <property type="match status" value="1"/>
</dbReference>
<sequence>MLNGTNFLDWKEQVQFHLGVLDLDIAFHEFEKPPVPTDTSSAKDKDLYKAWEKSNRLSFMFMRMTIAKNIKPTLPKTDDAKIFIANVAERFKTADKSLAGTLMTKLTTMKFDGMHGIQEHVLEMTNLAVELKTLRMNVDEFFLVQFILNSLPPQYGPFQINYNTMKDKWNLIQLANMLNQEETRLKQLEQHSVHLGKQTKHTKKGATRSTKLLEIIHTDICGSFDTPLFVNALEVYITEVESQLERKVKIIRSDRGGEYYGKYCESGQCLGPFAKLLEKHGICAQYTMPGTPQQNGVAERRNHTLMDMDMIML</sequence>
<evidence type="ECO:0000313" key="3">
    <source>
        <dbReference type="EMBL" id="SPC74071.1"/>
    </source>
</evidence>
<dbReference type="Gene3D" id="3.30.420.10">
    <property type="entry name" value="Ribonuclease H-like superfamily/Ribonuclease H"/>
    <property type="match status" value="1"/>
</dbReference>
<dbReference type="GO" id="GO:0003676">
    <property type="term" value="F:nucleic acid binding"/>
    <property type="evidence" value="ECO:0007669"/>
    <property type="project" value="InterPro"/>
</dbReference>
<evidence type="ECO:0000256" key="1">
    <source>
        <dbReference type="SAM" id="Coils"/>
    </source>
</evidence>
<dbReference type="InterPro" id="IPR036397">
    <property type="entry name" value="RNaseH_sf"/>
</dbReference>
<dbReference type="InterPro" id="IPR039537">
    <property type="entry name" value="Retrotran_Ty1/copia-like"/>
</dbReference>
<organism evidence="3">
    <name type="scientific">Fagus sylvatica</name>
    <name type="common">Beechnut</name>
    <dbReference type="NCBI Taxonomy" id="28930"/>
    <lineage>
        <taxon>Eukaryota</taxon>
        <taxon>Viridiplantae</taxon>
        <taxon>Streptophyta</taxon>
        <taxon>Embryophyta</taxon>
        <taxon>Tracheophyta</taxon>
        <taxon>Spermatophyta</taxon>
        <taxon>Magnoliopsida</taxon>
        <taxon>eudicotyledons</taxon>
        <taxon>Gunneridae</taxon>
        <taxon>Pentapetalae</taxon>
        <taxon>rosids</taxon>
        <taxon>fabids</taxon>
        <taxon>Fagales</taxon>
        <taxon>Fagaceae</taxon>
        <taxon>Fagus</taxon>
    </lineage>
</organism>
<proteinExistence type="predicted"/>
<dbReference type="InterPro" id="IPR012337">
    <property type="entry name" value="RNaseH-like_sf"/>
</dbReference>
<feature type="coiled-coil region" evidence="1">
    <location>
        <begin position="171"/>
        <end position="198"/>
    </location>
</feature>
<dbReference type="EMBL" id="OIVN01000091">
    <property type="protein sequence ID" value="SPC74071.1"/>
    <property type="molecule type" value="Genomic_DNA"/>
</dbReference>